<keyword evidence="1" id="KW-0732">Signal</keyword>
<comment type="caution">
    <text evidence="2">The sequence shown here is derived from an EMBL/GenBank/DDBJ whole genome shotgun (WGS) entry which is preliminary data.</text>
</comment>
<evidence type="ECO:0000256" key="1">
    <source>
        <dbReference type="SAM" id="SignalP"/>
    </source>
</evidence>
<reference evidence="2 3" key="1">
    <citation type="submission" date="2018-07" db="EMBL/GenBank/DDBJ databases">
        <title>Pedobacter sp. nov., isolated from soil.</title>
        <authorList>
            <person name="Zhou L.Y."/>
            <person name="Du Z.J."/>
        </authorList>
    </citation>
    <scope>NUCLEOTIDE SEQUENCE [LARGE SCALE GENOMIC DNA]</scope>
    <source>
        <strain evidence="2 3">JDX94</strain>
    </source>
</reference>
<gene>
    <name evidence="2" type="ORF">DU508_18705</name>
</gene>
<dbReference type="Proteomes" id="UP000253961">
    <property type="component" value="Unassembled WGS sequence"/>
</dbReference>
<dbReference type="AlphaFoldDB" id="A0A369PVA9"/>
<dbReference type="InterPro" id="IPR025401">
    <property type="entry name" value="DUF4374"/>
</dbReference>
<keyword evidence="3" id="KW-1185">Reference proteome</keyword>
<name>A0A369PVA9_9SPHI</name>
<evidence type="ECO:0000313" key="2">
    <source>
        <dbReference type="EMBL" id="RDC55175.1"/>
    </source>
</evidence>
<sequence length="417" mass="44759">MKIKNVLRMTSWMLGAVLIAATGCKKDKSGENEEPTLGGKFFIAASISSAGGSGATGQGTTYALSVDNMEEGETSIIGNGIEIPNTYTHFAYNGTNTVFALLYGQGNSYLATGFELDATSKLKRTGADVVFPNQFATVGAVGNYIVTSRSSRTLSNGKLGAVFYFIDYNNNNATTEKFMETENFQGTGLEAQFVGIEDAGNNEFLTGVTLTNGDPNKVYVAKLDVNLNVKAFYQDDRLSYSAGQRQGARYSQMGNADNGDTYVFSGSYSAATTKHAGALVIKKGANGFDPTYYFDIEAVAGYRFKRVFHLTEDYFFLEFYNTAGAPATAGAASQYAIVRMSTKEFKWISGFPAKEEITATSWPYANPLTGKCYVGVTTANADPVVYVVDPKTFSAKKGMVVRGATGISGLGYLSPQK</sequence>
<organism evidence="2 3">
    <name type="scientific">Pedobacter chinensis</name>
    <dbReference type="NCBI Taxonomy" id="2282421"/>
    <lineage>
        <taxon>Bacteria</taxon>
        <taxon>Pseudomonadati</taxon>
        <taxon>Bacteroidota</taxon>
        <taxon>Sphingobacteriia</taxon>
        <taxon>Sphingobacteriales</taxon>
        <taxon>Sphingobacteriaceae</taxon>
        <taxon>Pedobacter</taxon>
    </lineage>
</organism>
<dbReference type="RefSeq" id="WP_115404286.1">
    <property type="nucleotide sequence ID" value="NZ_QPKV01000008.1"/>
</dbReference>
<accession>A0A369PVA9</accession>
<dbReference type="OrthoDB" id="736172at2"/>
<protein>
    <submittedName>
        <fullName evidence="2">DUF4374 domain-containing protein</fullName>
    </submittedName>
</protein>
<feature type="signal peptide" evidence="1">
    <location>
        <begin position="1"/>
        <end position="20"/>
    </location>
</feature>
<feature type="chain" id="PRO_5017041841" evidence="1">
    <location>
        <begin position="21"/>
        <end position="417"/>
    </location>
</feature>
<evidence type="ECO:0000313" key="3">
    <source>
        <dbReference type="Proteomes" id="UP000253961"/>
    </source>
</evidence>
<dbReference type="PROSITE" id="PS51257">
    <property type="entry name" value="PROKAR_LIPOPROTEIN"/>
    <property type="match status" value="1"/>
</dbReference>
<dbReference type="Pfam" id="PF14298">
    <property type="entry name" value="DUF4374"/>
    <property type="match status" value="1"/>
</dbReference>
<proteinExistence type="predicted"/>
<dbReference type="EMBL" id="QPKV01000008">
    <property type="protein sequence ID" value="RDC55175.1"/>
    <property type="molecule type" value="Genomic_DNA"/>
</dbReference>